<proteinExistence type="predicted"/>
<evidence type="ECO:0008006" key="10">
    <source>
        <dbReference type="Google" id="ProtNLM"/>
    </source>
</evidence>
<dbReference type="Gene3D" id="1.10.8.430">
    <property type="entry name" value="Helical domain of apoptotic protease-activating factors"/>
    <property type="match status" value="1"/>
</dbReference>
<organism evidence="8 9">
    <name type="scientific">Populus trichocarpa</name>
    <name type="common">Western balsam poplar</name>
    <name type="synonym">Populus balsamifera subsp. trichocarpa</name>
    <dbReference type="NCBI Taxonomy" id="3694"/>
    <lineage>
        <taxon>Eukaryota</taxon>
        <taxon>Viridiplantae</taxon>
        <taxon>Streptophyta</taxon>
        <taxon>Embryophyta</taxon>
        <taxon>Tracheophyta</taxon>
        <taxon>Spermatophyta</taxon>
        <taxon>Magnoliopsida</taxon>
        <taxon>eudicotyledons</taxon>
        <taxon>Gunneridae</taxon>
        <taxon>Pentapetalae</taxon>
        <taxon>rosids</taxon>
        <taxon>fabids</taxon>
        <taxon>Malpighiales</taxon>
        <taxon>Salicaceae</taxon>
        <taxon>Saliceae</taxon>
        <taxon>Populus</taxon>
    </lineage>
</organism>
<dbReference type="Pfam" id="PF00931">
    <property type="entry name" value="NB-ARC"/>
    <property type="match status" value="1"/>
</dbReference>
<dbReference type="SUPFAM" id="SSF52058">
    <property type="entry name" value="L domain-like"/>
    <property type="match status" value="1"/>
</dbReference>
<dbReference type="InterPro" id="IPR036388">
    <property type="entry name" value="WH-like_DNA-bd_sf"/>
</dbReference>
<dbReference type="InterPro" id="IPR042197">
    <property type="entry name" value="Apaf_helical"/>
</dbReference>
<dbReference type="InterPro" id="IPR041118">
    <property type="entry name" value="Rx_N"/>
</dbReference>
<gene>
    <name evidence="8" type="ORF">POPTR_001G134500</name>
</gene>
<evidence type="ECO:0000259" key="6">
    <source>
        <dbReference type="Pfam" id="PF23559"/>
    </source>
</evidence>
<feature type="domain" description="NB-ARC" evidence="4">
    <location>
        <begin position="175"/>
        <end position="354"/>
    </location>
</feature>
<dbReference type="InterPro" id="IPR032675">
    <property type="entry name" value="LRR_dom_sf"/>
</dbReference>
<dbReference type="FunFam" id="1.10.10.10:FF:000322">
    <property type="entry name" value="Probable disease resistance protein At1g63360"/>
    <property type="match status" value="1"/>
</dbReference>
<feature type="domain" description="Disease resistance R13L4/SHOC-2-like LRR" evidence="7">
    <location>
        <begin position="554"/>
        <end position="882"/>
    </location>
</feature>
<dbReference type="PRINTS" id="PR00364">
    <property type="entry name" value="DISEASERSIST"/>
</dbReference>
<dbReference type="EMBL" id="CM009290">
    <property type="protein sequence ID" value="RQO84818.1"/>
    <property type="molecule type" value="Genomic_DNA"/>
</dbReference>
<evidence type="ECO:0000313" key="8">
    <source>
        <dbReference type="EMBL" id="RQO84818.1"/>
    </source>
</evidence>
<dbReference type="Gene3D" id="3.80.10.10">
    <property type="entry name" value="Ribonuclease Inhibitor"/>
    <property type="match status" value="1"/>
</dbReference>
<dbReference type="InterPro" id="IPR038005">
    <property type="entry name" value="RX-like_CC"/>
</dbReference>
<dbReference type="GO" id="GO:0043531">
    <property type="term" value="F:ADP binding"/>
    <property type="evidence" value="ECO:0007669"/>
    <property type="project" value="InterPro"/>
</dbReference>
<dbReference type="Pfam" id="PF23598">
    <property type="entry name" value="LRR_14"/>
    <property type="match status" value="1"/>
</dbReference>
<dbReference type="GO" id="GO:0098542">
    <property type="term" value="P:defense response to other organism"/>
    <property type="evidence" value="ECO:0000318"/>
    <property type="project" value="GO_Central"/>
</dbReference>
<dbReference type="AlphaFoldDB" id="A0A3N7FSR0"/>
<reference evidence="8 9" key="1">
    <citation type="journal article" date="2006" name="Science">
        <title>The genome of black cottonwood, Populus trichocarpa (Torr. &amp; Gray).</title>
        <authorList>
            <person name="Tuskan G.A."/>
            <person name="Difazio S."/>
            <person name="Jansson S."/>
            <person name="Bohlmann J."/>
            <person name="Grigoriev I."/>
            <person name="Hellsten U."/>
            <person name="Putnam N."/>
            <person name="Ralph S."/>
            <person name="Rombauts S."/>
            <person name="Salamov A."/>
            <person name="Schein J."/>
            <person name="Sterck L."/>
            <person name="Aerts A."/>
            <person name="Bhalerao R.R."/>
            <person name="Bhalerao R.P."/>
            <person name="Blaudez D."/>
            <person name="Boerjan W."/>
            <person name="Brun A."/>
            <person name="Brunner A."/>
            <person name="Busov V."/>
            <person name="Campbell M."/>
            <person name="Carlson J."/>
            <person name="Chalot M."/>
            <person name="Chapman J."/>
            <person name="Chen G.L."/>
            <person name="Cooper D."/>
            <person name="Coutinho P.M."/>
            <person name="Couturier J."/>
            <person name="Covert S."/>
            <person name="Cronk Q."/>
            <person name="Cunningham R."/>
            <person name="Davis J."/>
            <person name="Degroeve S."/>
            <person name="Dejardin A."/>
            <person name="Depamphilis C."/>
            <person name="Detter J."/>
            <person name="Dirks B."/>
            <person name="Dubchak I."/>
            <person name="Duplessis S."/>
            <person name="Ehlting J."/>
            <person name="Ellis B."/>
            <person name="Gendler K."/>
            <person name="Goodstein D."/>
            <person name="Gribskov M."/>
            <person name="Grimwood J."/>
            <person name="Groover A."/>
            <person name="Gunter L."/>
            <person name="Hamberger B."/>
            <person name="Heinze B."/>
            <person name="Helariutta Y."/>
            <person name="Henrissat B."/>
            <person name="Holligan D."/>
            <person name="Holt R."/>
            <person name="Huang W."/>
            <person name="Islam-Faridi N."/>
            <person name="Jones S."/>
            <person name="Jones-Rhoades M."/>
            <person name="Jorgensen R."/>
            <person name="Joshi C."/>
            <person name="Kangasjarvi J."/>
            <person name="Karlsson J."/>
            <person name="Kelleher C."/>
            <person name="Kirkpatrick R."/>
            <person name="Kirst M."/>
            <person name="Kohler A."/>
            <person name="Kalluri U."/>
            <person name="Larimer F."/>
            <person name="Leebens-Mack J."/>
            <person name="Leple J.C."/>
            <person name="Locascio P."/>
            <person name="Lou Y."/>
            <person name="Lucas S."/>
            <person name="Martin F."/>
            <person name="Montanini B."/>
            <person name="Napoli C."/>
            <person name="Nelson D.R."/>
            <person name="Nelson C."/>
            <person name="Nieminen K."/>
            <person name="Nilsson O."/>
            <person name="Pereda V."/>
            <person name="Peter G."/>
            <person name="Philippe R."/>
            <person name="Pilate G."/>
            <person name="Poliakov A."/>
            <person name="Razumovskaya J."/>
            <person name="Richardson P."/>
            <person name="Rinaldi C."/>
            <person name="Ritland K."/>
            <person name="Rouze P."/>
            <person name="Ryaboy D."/>
            <person name="Schmutz J."/>
            <person name="Schrader J."/>
            <person name="Segerman B."/>
            <person name="Shin H."/>
            <person name="Siddiqui A."/>
            <person name="Sterky F."/>
            <person name="Terry A."/>
            <person name="Tsai C.J."/>
            <person name="Uberbacher E."/>
            <person name="Unneberg P."/>
            <person name="Vahala J."/>
            <person name="Wall K."/>
            <person name="Wessler S."/>
            <person name="Yang G."/>
            <person name="Yin T."/>
            <person name="Douglas C."/>
            <person name="Marra M."/>
            <person name="Sandberg G."/>
            <person name="Van de Peer Y."/>
            <person name="Rokhsar D."/>
        </authorList>
    </citation>
    <scope>NUCLEOTIDE SEQUENCE [LARGE SCALE GENOMIC DNA]</scope>
    <source>
        <strain evidence="9">cv. Nisqually</strain>
    </source>
</reference>
<dbReference type="InterPro" id="IPR027417">
    <property type="entry name" value="P-loop_NTPase"/>
</dbReference>
<feature type="domain" description="Disease resistance N-terminal" evidence="5">
    <location>
        <begin position="11"/>
        <end position="93"/>
    </location>
</feature>
<keyword evidence="1" id="KW-0677">Repeat</keyword>
<evidence type="ECO:0000313" key="9">
    <source>
        <dbReference type="Proteomes" id="UP000006729"/>
    </source>
</evidence>
<dbReference type="InterPro" id="IPR002182">
    <property type="entry name" value="NB-ARC"/>
</dbReference>
<dbReference type="InterPro" id="IPR044974">
    <property type="entry name" value="Disease_R_plants"/>
</dbReference>
<dbReference type="Pfam" id="PF23559">
    <property type="entry name" value="WHD_DRP"/>
    <property type="match status" value="1"/>
</dbReference>
<evidence type="ECO:0000259" key="4">
    <source>
        <dbReference type="Pfam" id="PF00931"/>
    </source>
</evidence>
<keyword evidence="9" id="KW-1185">Reference proteome</keyword>
<dbReference type="Gene3D" id="1.20.5.4130">
    <property type="match status" value="1"/>
</dbReference>
<evidence type="ECO:0000256" key="3">
    <source>
        <dbReference type="ARBA" id="ARBA00022821"/>
    </source>
</evidence>
<evidence type="ECO:0000256" key="1">
    <source>
        <dbReference type="ARBA" id="ARBA00022737"/>
    </source>
</evidence>
<dbReference type="Pfam" id="PF18052">
    <property type="entry name" value="Rx_N"/>
    <property type="match status" value="1"/>
</dbReference>
<dbReference type="FunFam" id="3.40.50.300:FF:001091">
    <property type="entry name" value="Probable disease resistance protein At1g61300"/>
    <property type="match status" value="1"/>
</dbReference>
<dbReference type="InParanoid" id="A0A3N7FSR0"/>
<evidence type="ECO:0000256" key="2">
    <source>
        <dbReference type="ARBA" id="ARBA00022741"/>
    </source>
</evidence>
<keyword evidence="3" id="KW-0611">Plant defense</keyword>
<keyword evidence="2" id="KW-0547">Nucleotide-binding</keyword>
<dbReference type="SUPFAM" id="SSF52540">
    <property type="entry name" value="P-loop containing nucleoside triphosphate hydrolases"/>
    <property type="match status" value="1"/>
</dbReference>
<dbReference type="PANTHER" id="PTHR23155">
    <property type="entry name" value="DISEASE RESISTANCE PROTEIN RP"/>
    <property type="match status" value="1"/>
</dbReference>
<dbReference type="Gene3D" id="3.40.50.300">
    <property type="entry name" value="P-loop containing nucleotide triphosphate hydrolases"/>
    <property type="match status" value="1"/>
</dbReference>
<protein>
    <recommendedName>
        <fullName evidence="10">NBS-LRR type disease resistance protein</fullName>
    </recommendedName>
</protein>
<dbReference type="Proteomes" id="UP000006729">
    <property type="component" value="Chromosome 1"/>
</dbReference>
<dbReference type="PANTHER" id="PTHR23155:SF1205">
    <property type="entry name" value="DISEASE RESISTANCE PROTEIN RPM1"/>
    <property type="match status" value="1"/>
</dbReference>
<dbReference type="CDD" id="cd14798">
    <property type="entry name" value="RX-CC_like"/>
    <property type="match status" value="1"/>
</dbReference>
<feature type="domain" description="Disease resistance protein winged helix" evidence="6">
    <location>
        <begin position="439"/>
        <end position="510"/>
    </location>
</feature>
<dbReference type="InterPro" id="IPR058922">
    <property type="entry name" value="WHD_DRP"/>
</dbReference>
<evidence type="ECO:0000259" key="5">
    <source>
        <dbReference type="Pfam" id="PF18052"/>
    </source>
</evidence>
<dbReference type="Gene3D" id="1.10.10.10">
    <property type="entry name" value="Winged helix-like DNA-binding domain superfamily/Winged helix DNA-binding domain"/>
    <property type="match status" value="1"/>
</dbReference>
<dbReference type="STRING" id="3694.A0A3N7FSR0"/>
<sequence length="959" mass="110771">MKVERKMAESAVTFLLEKLAPLFENELQLLRGGREEIVYVRGELERIRAFLRVADTLEESDEEVKVWVKQIRDVAHETEDILDEFTILLAHDHASGLYGLIHKMSCCIKNMKARYRIASQIKAINSRIRNISDGHRRLRQKFCVAEHGSSSTSTGWQDRREDALLLDMIDLVGIEKRKSKLVGWLVDGRSGRVVVSLAGMGGLGKTTLAKQVYDDAEVKKHFSVHAWITVSRSYKMEELLKDILQQLFAADRKPVPKNLESQNSSQLKSIIKEVLQKRRYLIVLDDVWHVNEWDAVKYALPTNNCGSRVMLTTRNADLAFTSRIESEGKVYNLEPLLPEESWTLFCRKTFRGNSCPHHLEDICKNILRKCEGLPLAIVAISGVLAAKDKRRIDEWEMVRRSLGAEIEDNNKLLNLKKVLSLSFNDLPYYLKSCFLYVSIFPEDHLIEHTKLIRLWVAEGFVEAKYGKELEDVAEDYFNELLNRSLLQVAETASDGRVKTCRPHDLLREIIISKSRDQNFAVIAKDQNAMWPDKIRRLSIHYTVRNVQLNRCVSQLRSLFMFGVVEKSPLRTLFPNGFRLLHVLDLQGAPIKMFPVQVINLYYLRYLSLKETKVSIVPSYIGKLQHLETLDLKHTYVTELPDEILKLQRLRHLLVYRYKFESYAHFHSKNGFKALEKIGQLQSLQKLCFVEANHGNGNIMIELGKLTKLRRLGVVKLRREDGKSLCSSIENLRNLRALSLLSVEEDEILDLEHLFSPPPLLQRLYLTGRLETLPHWIPNLESLVRVHLKWSRLKGDPLESLQVLPNLVHLELLQVYEGDTLCFKVGGFKKLKLLGIDKFDELRCVEVEVGALPRVEKLSIQRCKLLEKAPLGIEHLTKLKVLEFFDMPQELIKTLLSHEQGGDYWRVAHIPEVYSTYWRDGGWEVYSLESFNDSSRPSPVIRSQELSYSLEMIFLLQVDF</sequence>
<name>A0A3N7FSR0_POPTR</name>
<accession>A0A3N7FSR0</accession>
<dbReference type="InterPro" id="IPR055414">
    <property type="entry name" value="LRR_R13L4/SHOC2-like"/>
</dbReference>
<evidence type="ECO:0000259" key="7">
    <source>
        <dbReference type="Pfam" id="PF23598"/>
    </source>
</evidence>